<name>A0A4P9ZSZ5_9FUNG</name>
<dbReference type="InterPro" id="IPR036187">
    <property type="entry name" value="DNA_mismatch_repair_MutS_sf"/>
</dbReference>
<dbReference type="Gene3D" id="1.10.1420.10">
    <property type="match status" value="1"/>
</dbReference>
<dbReference type="SUPFAM" id="SSF52540">
    <property type="entry name" value="P-loop containing nucleoside triphosphate hydrolases"/>
    <property type="match status" value="1"/>
</dbReference>
<keyword evidence="2" id="KW-1185">Reference proteome</keyword>
<dbReference type="EMBL" id="ML002610">
    <property type="protein sequence ID" value="RKP36694.1"/>
    <property type="molecule type" value="Genomic_DNA"/>
</dbReference>
<dbReference type="InterPro" id="IPR045076">
    <property type="entry name" value="MutS"/>
</dbReference>
<dbReference type="AlphaFoldDB" id="A0A4P9ZSZ5"/>
<dbReference type="PANTHER" id="PTHR11361">
    <property type="entry name" value="DNA MISMATCH REPAIR PROTEIN MUTS FAMILY MEMBER"/>
    <property type="match status" value="1"/>
</dbReference>
<evidence type="ECO:0000313" key="2">
    <source>
        <dbReference type="Proteomes" id="UP000268162"/>
    </source>
</evidence>
<dbReference type="STRING" id="215637.A0A4P9ZSZ5"/>
<dbReference type="Proteomes" id="UP000268162">
    <property type="component" value="Unassembled WGS sequence"/>
</dbReference>
<proteinExistence type="predicted"/>
<dbReference type="GO" id="GO:0140664">
    <property type="term" value="F:ATP-dependent DNA damage sensor activity"/>
    <property type="evidence" value="ECO:0007669"/>
    <property type="project" value="InterPro"/>
</dbReference>
<reference evidence="2" key="1">
    <citation type="journal article" date="2018" name="Nat. Microbiol.">
        <title>Leveraging single-cell genomics to expand the fungal tree of life.</title>
        <authorList>
            <person name="Ahrendt S.R."/>
            <person name="Quandt C.A."/>
            <person name="Ciobanu D."/>
            <person name="Clum A."/>
            <person name="Salamov A."/>
            <person name="Andreopoulos B."/>
            <person name="Cheng J.F."/>
            <person name="Woyke T."/>
            <person name="Pelin A."/>
            <person name="Henrissat B."/>
            <person name="Reynolds N.K."/>
            <person name="Benny G.L."/>
            <person name="Smith M.E."/>
            <person name="James T.Y."/>
            <person name="Grigoriev I.V."/>
        </authorList>
    </citation>
    <scope>NUCLEOTIDE SEQUENCE [LARGE SCALE GENOMIC DNA]</scope>
    <source>
        <strain evidence="2">RSA 468</strain>
    </source>
</reference>
<gene>
    <name evidence="1" type="ORF">BJ085DRAFT_33985</name>
</gene>
<accession>A0A4P9ZSZ5</accession>
<dbReference type="PANTHER" id="PTHR11361:SF34">
    <property type="entry name" value="DNA MISMATCH REPAIR PROTEIN MSH1, MITOCHONDRIAL"/>
    <property type="match status" value="1"/>
</dbReference>
<dbReference type="GO" id="GO:0006298">
    <property type="term" value="P:mismatch repair"/>
    <property type="evidence" value="ECO:0007669"/>
    <property type="project" value="InterPro"/>
</dbReference>
<sequence>MNHPLGVNRLPGKLTLTDWIGLRKFLTGLIKAEGILRGSGCNTSVAQKFFDIPLISLREVLSSITSIYLDDLRVRYENLSKFLFQTENQLYFKADILRDRETEIIQDLTGLVHEHLGDIRRVGLAVGYLDCIMALAEVASKLNYSRPKFLKERRFELHDSRHPILDSYTDLCMPNNIELAEEQKLLLLIAPNSSGKSILMEQVCLIAVMAQIGSPATHFHGGEVVTELSEGGDIMAPYNDRVKWMTMDVLVNDDQMDDVRSGWAE</sequence>
<protein>
    <submittedName>
        <fullName evidence="1">Muts domain V-domain-containing protein</fullName>
    </submittedName>
</protein>
<dbReference type="SUPFAM" id="SSF48334">
    <property type="entry name" value="DNA repair protein MutS, domain III"/>
    <property type="match status" value="1"/>
</dbReference>
<evidence type="ECO:0000313" key="1">
    <source>
        <dbReference type="EMBL" id="RKP36694.1"/>
    </source>
</evidence>
<dbReference type="GO" id="GO:0005524">
    <property type="term" value="F:ATP binding"/>
    <property type="evidence" value="ECO:0007669"/>
    <property type="project" value="InterPro"/>
</dbReference>
<dbReference type="InterPro" id="IPR027417">
    <property type="entry name" value="P-loop_NTPase"/>
</dbReference>
<dbReference type="Gene3D" id="3.40.50.300">
    <property type="entry name" value="P-loop containing nucleotide triphosphate hydrolases"/>
    <property type="match status" value="1"/>
</dbReference>
<organism evidence="1 2">
    <name type="scientific">Dimargaris cristalligena</name>
    <dbReference type="NCBI Taxonomy" id="215637"/>
    <lineage>
        <taxon>Eukaryota</taxon>
        <taxon>Fungi</taxon>
        <taxon>Fungi incertae sedis</taxon>
        <taxon>Zoopagomycota</taxon>
        <taxon>Kickxellomycotina</taxon>
        <taxon>Dimargaritomycetes</taxon>
        <taxon>Dimargaritales</taxon>
        <taxon>Dimargaritaceae</taxon>
        <taxon>Dimargaris</taxon>
    </lineage>
</organism>
<dbReference type="GO" id="GO:0030983">
    <property type="term" value="F:mismatched DNA binding"/>
    <property type="evidence" value="ECO:0007669"/>
    <property type="project" value="InterPro"/>
</dbReference>